<dbReference type="Proteomes" id="UP000242188">
    <property type="component" value="Unassembled WGS sequence"/>
</dbReference>
<feature type="chain" id="PRO_5013301477" evidence="1">
    <location>
        <begin position="20"/>
        <end position="97"/>
    </location>
</feature>
<gene>
    <name evidence="2" type="ORF">KP79_PYT13198</name>
</gene>
<reference evidence="2 3" key="1">
    <citation type="journal article" date="2017" name="Nat. Ecol. Evol.">
        <title>Scallop genome provides insights into evolution of bilaterian karyotype and development.</title>
        <authorList>
            <person name="Wang S."/>
            <person name="Zhang J."/>
            <person name="Jiao W."/>
            <person name="Li J."/>
            <person name="Xun X."/>
            <person name="Sun Y."/>
            <person name="Guo X."/>
            <person name="Huan P."/>
            <person name="Dong B."/>
            <person name="Zhang L."/>
            <person name="Hu X."/>
            <person name="Sun X."/>
            <person name="Wang J."/>
            <person name="Zhao C."/>
            <person name="Wang Y."/>
            <person name="Wang D."/>
            <person name="Huang X."/>
            <person name="Wang R."/>
            <person name="Lv J."/>
            <person name="Li Y."/>
            <person name="Zhang Z."/>
            <person name="Liu B."/>
            <person name="Lu W."/>
            <person name="Hui Y."/>
            <person name="Liang J."/>
            <person name="Zhou Z."/>
            <person name="Hou R."/>
            <person name="Li X."/>
            <person name="Liu Y."/>
            <person name="Li H."/>
            <person name="Ning X."/>
            <person name="Lin Y."/>
            <person name="Zhao L."/>
            <person name="Xing Q."/>
            <person name="Dou J."/>
            <person name="Li Y."/>
            <person name="Mao J."/>
            <person name="Guo H."/>
            <person name="Dou H."/>
            <person name="Li T."/>
            <person name="Mu C."/>
            <person name="Jiang W."/>
            <person name="Fu Q."/>
            <person name="Fu X."/>
            <person name="Miao Y."/>
            <person name="Liu J."/>
            <person name="Yu Q."/>
            <person name="Li R."/>
            <person name="Liao H."/>
            <person name="Li X."/>
            <person name="Kong Y."/>
            <person name="Jiang Z."/>
            <person name="Chourrout D."/>
            <person name="Li R."/>
            <person name="Bao Z."/>
        </authorList>
    </citation>
    <scope>NUCLEOTIDE SEQUENCE [LARGE SCALE GENOMIC DNA]</scope>
    <source>
        <strain evidence="2 3">PY_sf001</strain>
    </source>
</reference>
<evidence type="ECO:0000313" key="2">
    <source>
        <dbReference type="EMBL" id="OWF44203.1"/>
    </source>
</evidence>
<dbReference type="AlphaFoldDB" id="A0A210Q638"/>
<keyword evidence="1" id="KW-0732">Signal</keyword>
<organism evidence="2 3">
    <name type="scientific">Mizuhopecten yessoensis</name>
    <name type="common">Japanese scallop</name>
    <name type="synonym">Patinopecten yessoensis</name>
    <dbReference type="NCBI Taxonomy" id="6573"/>
    <lineage>
        <taxon>Eukaryota</taxon>
        <taxon>Metazoa</taxon>
        <taxon>Spiralia</taxon>
        <taxon>Lophotrochozoa</taxon>
        <taxon>Mollusca</taxon>
        <taxon>Bivalvia</taxon>
        <taxon>Autobranchia</taxon>
        <taxon>Pteriomorphia</taxon>
        <taxon>Pectinida</taxon>
        <taxon>Pectinoidea</taxon>
        <taxon>Pectinidae</taxon>
        <taxon>Mizuhopecten</taxon>
    </lineage>
</organism>
<accession>A0A210Q638</accession>
<name>A0A210Q638_MIZYE</name>
<comment type="caution">
    <text evidence="2">The sequence shown here is derived from an EMBL/GenBank/DDBJ whole genome shotgun (WGS) entry which is preliminary data.</text>
</comment>
<feature type="signal peptide" evidence="1">
    <location>
        <begin position="1"/>
        <end position="19"/>
    </location>
</feature>
<proteinExistence type="predicted"/>
<protein>
    <submittedName>
        <fullName evidence="2">Uncharacterized protein</fullName>
    </submittedName>
</protein>
<sequence>MNTLTLLTCVCVAVRLTMGQDIDGFFLLAGVAENTVYKLENGSFSAIPLSNQIEAMAFDPISRRVYYGSSYSIHLYSMMLDGTDVRVEATTGITEKN</sequence>
<keyword evidence="3" id="KW-1185">Reference proteome</keyword>
<evidence type="ECO:0000313" key="3">
    <source>
        <dbReference type="Proteomes" id="UP000242188"/>
    </source>
</evidence>
<dbReference type="EMBL" id="NEDP02004844">
    <property type="protein sequence ID" value="OWF44203.1"/>
    <property type="molecule type" value="Genomic_DNA"/>
</dbReference>
<evidence type="ECO:0000256" key="1">
    <source>
        <dbReference type="SAM" id="SignalP"/>
    </source>
</evidence>